<reference evidence="2" key="1">
    <citation type="submission" date="2021-03" db="EMBL/GenBank/DDBJ databases">
        <title>Sagittula salina sp. nov. strain M10.9X isolated from the marine waste.</title>
        <authorList>
            <person name="Satari L."/>
            <person name="Molina-Menor E."/>
            <person name="Vidal-Verdu A."/>
            <person name="Pascual J."/>
            <person name="Pereto J."/>
            <person name="Porcar M."/>
        </authorList>
    </citation>
    <scope>NUCLEOTIDE SEQUENCE</scope>
    <source>
        <strain evidence="2">M10.9X</strain>
    </source>
</reference>
<dbReference type="InterPro" id="IPR029058">
    <property type="entry name" value="AB_hydrolase_fold"/>
</dbReference>
<keyword evidence="2" id="KW-0378">Hydrolase</keyword>
<gene>
    <name evidence="2" type="ORF">J5474_11245</name>
</gene>
<dbReference type="Pfam" id="PF08386">
    <property type="entry name" value="Abhydrolase_4"/>
    <property type="match status" value="1"/>
</dbReference>
<dbReference type="Proteomes" id="UP000675940">
    <property type="component" value="Unassembled WGS sequence"/>
</dbReference>
<keyword evidence="3" id="KW-1185">Reference proteome</keyword>
<dbReference type="Gene3D" id="3.40.50.1820">
    <property type="entry name" value="alpha/beta hydrolase"/>
    <property type="match status" value="1"/>
</dbReference>
<accession>A0A940MQR6</accession>
<evidence type="ECO:0000313" key="2">
    <source>
        <dbReference type="EMBL" id="MBP0483061.1"/>
    </source>
</evidence>
<dbReference type="SUPFAM" id="SSF53474">
    <property type="entry name" value="alpha/beta-Hydrolases"/>
    <property type="match status" value="1"/>
</dbReference>
<feature type="domain" description="Peptidase S33 tripeptidyl aminopeptidase-like C-terminal" evidence="1">
    <location>
        <begin position="203"/>
        <end position="248"/>
    </location>
</feature>
<dbReference type="RefSeq" id="WP_209360997.1">
    <property type="nucleotide sequence ID" value="NZ_JAGISH010000005.1"/>
</dbReference>
<evidence type="ECO:0000313" key="3">
    <source>
        <dbReference type="Proteomes" id="UP000675940"/>
    </source>
</evidence>
<dbReference type="AlphaFoldDB" id="A0A940MQR6"/>
<dbReference type="PANTHER" id="PTHR12277:SF81">
    <property type="entry name" value="PROTEIN ABHD13"/>
    <property type="match status" value="1"/>
</dbReference>
<proteinExistence type="predicted"/>
<protein>
    <submittedName>
        <fullName evidence="2">Alpha/beta hydrolase</fullName>
    </submittedName>
</protein>
<dbReference type="EMBL" id="JAGISH010000005">
    <property type="protein sequence ID" value="MBP0483061.1"/>
    <property type="molecule type" value="Genomic_DNA"/>
</dbReference>
<sequence>MSARRLLLLGLGVAVLLYVAYGMLMAQAHRALLYPFRDQAPLVLDGFVPVVVGEATAYVHRTGAETEAGAPVVLYFMGNLGTLAAFAPMLVHHAEAGRSVVAMGYRGGGSLPGEPSETALKTDALAVADALDRLVPGHGPVVVQGYSLGTGLAVHVAAERAVDGLILAAPYARICELMAAQSGLPACLIPGIDRWRSLRDAPRVTEPALVLHGRLDHLIPFDHGERMARALPRGRLVPVEQGGHDDLMDHAPYLVKIDTFLDGL</sequence>
<dbReference type="PANTHER" id="PTHR12277">
    <property type="entry name" value="ALPHA/BETA HYDROLASE DOMAIN-CONTAINING PROTEIN"/>
    <property type="match status" value="1"/>
</dbReference>
<dbReference type="GO" id="GO:0016787">
    <property type="term" value="F:hydrolase activity"/>
    <property type="evidence" value="ECO:0007669"/>
    <property type="project" value="UniProtKB-KW"/>
</dbReference>
<evidence type="ECO:0000259" key="1">
    <source>
        <dbReference type="Pfam" id="PF08386"/>
    </source>
</evidence>
<dbReference type="InterPro" id="IPR013595">
    <property type="entry name" value="Pept_S33_TAP-like_C"/>
</dbReference>
<comment type="caution">
    <text evidence="2">The sequence shown here is derived from an EMBL/GenBank/DDBJ whole genome shotgun (WGS) entry which is preliminary data.</text>
</comment>
<organism evidence="2 3">
    <name type="scientific">Sagittula salina</name>
    <dbReference type="NCBI Taxonomy" id="2820268"/>
    <lineage>
        <taxon>Bacteria</taxon>
        <taxon>Pseudomonadati</taxon>
        <taxon>Pseudomonadota</taxon>
        <taxon>Alphaproteobacteria</taxon>
        <taxon>Rhodobacterales</taxon>
        <taxon>Roseobacteraceae</taxon>
        <taxon>Sagittula</taxon>
    </lineage>
</organism>
<name>A0A940MQR6_9RHOB</name>